<evidence type="ECO:0000313" key="2">
    <source>
        <dbReference type="Proteomes" id="UP000094626"/>
    </source>
</evidence>
<reference evidence="2" key="1">
    <citation type="journal article" date="2017" name="J. Biotechnol.">
        <title>Complete genome sequence of Novosphingobium resinovorum SA1, a versatile xenobiotic-degrading bacterium capable of utilizing sulfanilic acid.</title>
        <authorList>
            <person name="Hegedus B."/>
            <person name="Kos P.B."/>
            <person name="Balint B."/>
            <person name="Maroti G."/>
            <person name="Gan H.M."/>
            <person name="Perei K."/>
            <person name="Rakhely G."/>
        </authorList>
    </citation>
    <scope>NUCLEOTIDE SEQUENCE [LARGE SCALE GENOMIC DNA]</scope>
    <source>
        <strain evidence="2">SA1</strain>
    </source>
</reference>
<dbReference type="KEGG" id="nre:BES08_11755"/>
<evidence type="ECO:0000313" key="1">
    <source>
        <dbReference type="EMBL" id="AOR78643.1"/>
    </source>
</evidence>
<sequence>MPGVREQPSPGERQHDLLTADFAASGIDTRRFGFYDQSAFLARESANPSYLAQYGEWVMTRPISAEYEAHVRPTVPKLTRLLAKAFARYDARGRCVSASCMMTRMLDRLGVWSFGVCGSVILEAPALGLRREMQTIALKPGPLKITGHAWTCAPPFLIVDPSLAFQHCDPAFARLLPETVLAEASARRFYPSVEDCVSEPVRALFASAEGWRDPCLHHRLDPGLAGLWRTFPPREFTASGLRMRFVPVAIRQPAQSLAHIELDAEGRTGMTVWNSVVAPAFGMAPLSYE</sequence>
<dbReference type="EMBL" id="CP017075">
    <property type="protein sequence ID" value="AOR78643.1"/>
    <property type="molecule type" value="Genomic_DNA"/>
</dbReference>
<accession>A0A1D8A963</accession>
<organism evidence="1 2">
    <name type="scientific">Novosphingobium resinovorum</name>
    <dbReference type="NCBI Taxonomy" id="158500"/>
    <lineage>
        <taxon>Bacteria</taxon>
        <taxon>Pseudomonadati</taxon>
        <taxon>Pseudomonadota</taxon>
        <taxon>Alphaproteobacteria</taxon>
        <taxon>Sphingomonadales</taxon>
        <taxon>Sphingomonadaceae</taxon>
        <taxon>Novosphingobium</taxon>
    </lineage>
</organism>
<name>A0A1D8A963_9SPHN</name>
<dbReference type="Proteomes" id="UP000094626">
    <property type="component" value="Chromosome"/>
</dbReference>
<protein>
    <submittedName>
        <fullName evidence="1">Uncharacterized protein</fullName>
    </submittedName>
</protein>
<proteinExistence type="predicted"/>
<gene>
    <name evidence="1" type="ORF">BES08_11755</name>
</gene>
<dbReference type="AlphaFoldDB" id="A0A1D8A963"/>
<keyword evidence="2" id="KW-1185">Reference proteome</keyword>